<evidence type="ECO:0000313" key="2">
    <source>
        <dbReference type="EMBL" id="VTJ82650.1"/>
    </source>
</evidence>
<evidence type="ECO:0000313" key="3">
    <source>
        <dbReference type="Proteomes" id="UP000335636"/>
    </source>
</evidence>
<name>A0A5E4CMS5_MARMO</name>
<dbReference type="Proteomes" id="UP000335636">
    <property type="component" value="Unassembled WGS sequence"/>
</dbReference>
<accession>A0A5E4CMS5</accession>
<dbReference type="EMBL" id="WJEC01001920">
    <property type="protein sequence ID" value="KAF7477471.1"/>
    <property type="molecule type" value="Genomic_DNA"/>
</dbReference>
<dbReference type="EMBL" id="CABDUW010001564">
    <property type="protein sequence ID" value="VTJ82650.1"/>
    <property type="molecule type" value="Genomic_DNA"/>
</dbReference>
<dbReference type="Proteomes" id="UP000662637">
    <property type="component" value="Unassembled WGS sequence"/>
</dbReference>
<dbReference type="AlphaFoldDB" id="A0A5E4CMS5"/>
<proteinExistence type="predicted"/>
<protein>
    <submittedName>
        <fullName evidence="2">Uncharacterized protein</fullName>
    </submittedName>
</protein>
<organism evidence="2 3">
    <name type="scientific">Marmota monax</name>
    <name type="common">Woodchuck</name>
    <dbReference type="NCBI Taxonomy" id="9995"/>
    <lineage>
        <taxon>Eukaryota</taxon>
        <taxon>Metazoa</taxon>
        <taxon>Chordata</taxon>
        <taxon>Craniata</taxon>
        <taxon>Vertebrata</taxon>
        <taxon>Euteleostomi</taxon>
        <taxon>Mammalia</taxon>
        <taxon>Eutheria</taxon>
        <taxon>Euarchontoglires</taxon>
        <taxon>Glires</taxon>
        <taxon>Rodentia</taxon>
        <taxon>Sciuromorpha</taxon>
        <taxon>Sciuridae</taxon>
        <taxon>Xerinae</taxon>
        <taxon>Marmotini</taxon>
        <taxon>Marmota</taxon>
    </lineage>
</organism>
<reference evidence="2 3" key="1">
    <citation type="submission" date="2019-04" db="EMBL/GenBank/DDBJ databases">
        <authorList>
            <person name="Alioto T."/>
            <person name="Alioto T."/>
        </authorList>
    </citation>
    <scope>NUCLEOTIDE SEQUENCE [LARGE SCALE GENOMIC DNA]</scope>
</reference>
<sequence length="76" mass="8103">MLRAEGLTVAPLGSGPKPLDAVLSLGRRRLTWYLHLALQLAIGGATCGRALRLARPDQPALAPRLPLQLAQPSMQP</sequence>
<keyword evidence="3" id="KW-1185">Reference proteome</keyword>
<evidence type="ECO:0000313" key="1">
    <source>
        <dbReference type="EMBL" id="KAF7477471.1"/>
    </source>
</evidence>
<reference evidence="1" key="2">
    <citation type="submission" date="2020-08" db="EMBL/GenBank/DDBJ databases">
        <authorList>
            <person name="Shumante A."/>
            <person name="Zimin A.V."/>
            <person name="Puiu D."/>
            <person name="Salzberg S.L."/>
        </authorList>
    </citation>
    <scope>NUCLEOTIDE SEQUENCE</scope>
    <source>
        <strain evidence="1">WC2-LM</strain>
        <tissue evidence="1">Liver</tissue>
    </source>
</reference>
<gene>
    <name evidence="1" type="ORF">GHT09_011464</name>
    <name evidence="2" type="ORF">MONAX_5E027883</name>
</gene>